<dbReference type="InterPro" id="IPR025195">
    <property type="entry name" value="GTA_TIM_dom"/>
</dbReference>
<dbReference type="CDD" id="cd19607">
    <property type="entry name" value="GTA_TIM-barrel-like"/>
    <property type="match status" value="1"/>
</dbReference>
<dbReference type="Pfam" id="PF13547">
    <property type="entry name" value="GTA_TIM"/>
    <property type="match status" value="1"/>
</dbReference>
<dbReference type="Proteomes" id="UP001549047">
    <property type="component" value="Unassembled WGS sequence"/>
</dbReference>
<accession>A0ABV2IXN4</accession>
<dbReference type="InterPro" id="IPR056490">
    <property type="entry name" value="Rcc01698_C"/>
</dbReference>
<feature type="domain" description="Rcc01698-like C-terminal" evidence="3">
    <location>
        <begin position="1021"/>
        <end position="1120"/>
    </location>
</feature>
<gene>
    <name evidence="4" type="ORF">ABID16_001562</name>
</gene>
<dbReference type="SUPFAM" id="SSF51445">
    <property type="entry name" value="(Trans)glycosidases"/>
    <property type="match status" value="1"/>
</dbReference>
<evidence type="ECO:0000259" key="2">
    <source>
        <dbReference type="Pfam" id="PF13550"/>
    </source>
</evidence>
<feature type="domain" description="Tip attachment protein J" evidence="2">
    <location>
        <begin position="773"/>
        <end position="931"/>
    </location>
</feature>
<sequence length="1273" mass="134536">MATLLLQAAGAALGSVFGPVGSAIGQAVGALAGASIDRALIGSGSTVTGARLATARIPGADEGTPMTRLYGTARIGGTLFWATRFEEEVTTERSGGKAFGGGGVTTTSYRYFANFAVGLCEGEVTAIRRVWADGQPLDLSGVEMRLHRGTAHQLPDPLIEAKQGVGNAPAYRNTAYVVFERLPLDDFGNRIPVLQFEVVRAIGTLEKEIEAVTIIPGASEHGYAPVQVTETTGPGASRILNRNVGYAATDWQASLDELQALCPNLKRVSLVVSWFGTDLRAEQCRIVPGVEVAARTDESTPWQVSGVPRSAAHLISTVNGGPAYGGTPNDAAVLAAIADLKARGLAVTLYPLMMMDIPAGSGLPDPYGASQQAAYPWRGRITAMADKSASTRAAVNAFCGSASPGDFNVAAGAVSYTGSGEGYRRMILHYAHLAALAGGVHSFIIGSEMRGLTRLRDQAGAFPFVEALTTLAADVRGIVGSGVKLTYAADWSEYSGLHPEDGSGDRFFNLDPLWASPNIDAIGIDNYMPLADWRDDDLLAANPDGARTADDREAMARAINSGEYFDWYYASNAARASRTRMAITDGAAGKPWVFRAKDIAGWWANRHYERRGGVELASPTGWLPGMKPVWFTELGCPAVERGANQPNVFPDPKSAESAMPYFSSGQRSDAMQRRFLEAHYAHWKSGTAPAGMLAMRDITVWTWDARPIPAFPYDTALFADGGNWQTGHWLNGRLGAGTLADVIAAILADHGFADFDVSAVSGDLTGYVQGDVASARTMIEPLMSAFQIDCRESGGRLVFSSRAKVSNPPLALEVFADLEDKPLWTETRAQESDVAAQVTLDYYDEAGDYESAVARSRRMAVGNDRVASGAIAGVLAEATAAAAAEETLRDQRLGRRSIKLDVAPFQMELEPGDVVTLPGLAGRFRVARVEDGAARAVEALEYSPPVGAHAYAQSVARVGSGGAAEAFAPEVVFLDLPRLGSKPPEAYASAAVLARPWRTVTLSASMGTEGYRPRAIATRPATMGTLASPLAPGISGRIDLGGVLDVTLAFGSFASVTEAEFSGGSNRLAVRAANGVFEIVSFAMAEEVAVGRWRLTRLLRGQFGTTDAMTAGAMSGADVVRLDDAVVSLGLDPGEAGLSLNWRAEAGISTVGPFAFAGGRRAATPLAPLHLRAERRPSGDIGLSWTRAGRIDGDNWDAYDIPLDEPEERYLIEILDGSGARLRSAETTIAGFTYAAADALADLGAPPSNIHYRVRQIGWTVAAGLPAEASISL</sequence>
<proteinExistence type="predicted"/>
<evidence type="ECO:0000259" key="3">
    <source>
        <dbReference type="Pfam" id="PF23666"/>
    </source>
</evidence>
<dbReference type="Pfam" id="PF23666">
    <property type="entry name" value="Rcc01698_C"/>
    <property type="match status" value="1"/>
</dbReference>
<comment type="caution">
    <text evidence="4">The sequence shown here is derived from an EMBL/GenBank/DDBJ whole genome shotgun (WGS) entry which is preliminary data.</text>
</comment>
<protein>
    <recommendedName>
        <fullName evidence="6">Tail protein</fullName>
    </recommendedName>
</protein>
<organism evidence="4 5">
    <name type="scientific">Rhizobium aquaticum</name>
    <dbReference type="NCBI Taxonomy" id="1549636"/>
    <lineage>
        <taxon>Bacteria</taxon>
        <taxon>Pseudomonadati</taxon>
        <taxon>Pseudomonadota</taxon>
        <taxon>Alphaproteobacteria</taxon>
        <taxon>Hyphomicrobiales</taxon>
        <taxon>Rhizobiaceae</taxon>
        <taxon>Rhizobium/Agrobacterium group</taxon>
        <taxon>Rhizobium</taxon>
    </lineage>
</organism>
<name>A0ABV2IXN4_9HYPH</name>
<dbReference type="InterPro" id="IPR017853">
    <property type="entry name" value="GH"/>
</dbReference>
<evidence type="ECO:0000313" key="5">
    <source>
        <dbReference type="Proteomes" id="UP001549047"/>
    </source>
</evidence>
<evidence type="ECO:0008006" key="6">
    <source>
        <dbReference type="Google" id="ProtNLM"/>
    </source>
</evidence>
<evidence type="ECO:0000313" key="4">
    <source>
        <dbReference type="EMBL" id="MET3613257.1"/>
    </source>
</evidence>
<feature type="domain" description="GTA TIM-barrel-like" evidence="1">
    <location>
        <begin position="422"/>
        <end position="712"/>
    </location>
</feature>
<dbReference type="Gene3D" id="3.20.20.80">
    <property type="entry name" value="Glycosidases"/>
    <property type="match status" value="1"/>
</dbReference>
<dbReference type="Pfam" id="PF13550">
    <property type="entry name" value="Phage-tail_3"/>
    <property type="match status" value="1"/>
</dbReference>
<evidence type="ECO:0000259" key="1">
    <source>
        <dbReference type="Pfam" id="PF13547"/>
    </source>
</evidence>
<keyword evidence="5" id="KW-1185">Reference proteome</keyword>
<dbReference type="EMBL" id="JBEPMB010000001">
    <property type="protein sequence ID" value="MET3613257.1"/>
    <property type="molecule type" value="Genomic_DNA"/>
</dbReference>
<dbReference type="RefSeq" id="WP_354555739.1">
    <property type="nucleotide sequence ID" value="NZ_JBEPMB010000001.1"/>
</dbReference>
<dbReference type="InterPro" id="IPR032876">
    <property type="entry name" value="J_dom"/>
</dbReference>
<reference evidence="4 5" key="1">
    <citation type="submission" date="2024-06" db="EMBL/GenBank/DDBJ databases">
        <title>Genomic Encyclopedia of Type Strains, Phase IV (KMG-IV): sequencing the most valuable type-strain genomes for metagenomic binning, comparative biology and taxonomic classification.</title>
        <authorList>
            <person name="Goeker M."/>
        </authorList>
    </citation>
    <scope>NUCLEOTIDE SEQUENCE [LARGE SCALE GENOMIC DNA]</scope>
    <source>
        <strain evidence="4 5">DSM 29780</strain>
    </source>
</reference>